<feature type="transmembrane region" description="Helical" evidence="8">
    <location>
        <begin position="131"/>
        <end position="151"/>
    </location>
</feature>
<keyword evidence="4" id="KW-1003">Cell membrane</keyword>
<keyword evidence="5 8" id="KW-0812">Transmembrane</keyword>
<proteinExistence type="inferred from homology"/>
<organism evidence="9 10">
    <name type="scientific">Saccharopolyspora mangrovi</name>
    <dbReference type="NCBI Taxonomy" id="3082379"/>
    <lineage>
        <taxon>Bacteria</taxon>
        <taxon>Bacillati</taxon>
        <taxon>Actinomycetota</taxon>
        <taxon>Actinomycetes</taxon>
        <taxon>Pseudonocardiales</taxon>
        <taxon>Pseudonocardiaceae</taxon>
        <taxon>Saccharopolyspora</taxon>
    </lineage>
</organism>
<evidence type="ECO:0000256" key="8">
    <source>
        <dbReference type="SAM" id="Phobius"/>
    </source>
</evidence>
<name>A0ABU6ADQ9_9PSEU</name>
<comment type="subcellular location">
    <subcellularLocation>
        <location evidence="1">Cell membrane</location>
        <topology evidence="1">Multi-pass membrane protein</topology>
    </subcellularLocation>
</comment>
<keyword evidence="6 8" id="KW-1133">Transmembrane helix</keyword>
<feature type="transmembrane region" description="Helical" evidence="8">
    <location>
        <begin position="73"/>
        <end position="94"/>
    </location>
</feature>
<evidence type="ECO:0000313" key="10">
    <source>
        <dbReference type="Proteomes" id="UP001327093"/>
    </source>
</evidence>
<comment type="similarity">
    <text evidence="2">Belongs to the AzlC family.</text>
</comment>
<keyword evidence="10" id="KW-1185">Reference proteome</keyword>
<evidence type="ECO:0000256" key="1">
    <source>
        <dbReference type="ARBA" id="ARBA00004651"/>
    </source>
</evidence>
<feature type="transmembrane region" description="Helical" evidence="8">
    <location>
        <begin position="12"/>
        <end position="36"/>
    </location>
</feature>
<dbReference type="PANTHER" id="PTHR34979">
    <property type="entry name" value="INNER MEMBRANE PROTEIN YGAZ"/>
    <property type="match status" value="1"/>
</dbReference>
<gene>
    <name evidence="9" type="ORF">R4I43_19935</name>
</gene>
<dbReference type="EMBL" id="JAWLNX010000014">
    <property type="protein sequence ID" value="MEB3369682.1"/>
    <property type="molecule type" value="Genomic_DNA"/>
</dbReference>
<dbReference type="PANTHER" id="PTHR34979:SF1">
    <property type="entry name" value="INNER MEMBRANE PROTEIN YGAZ"/>
    <property type="match status" value="1"/>
</dbReference>
<accession>A0ABU6ADQ9</accession>
<dbReference type="RefSeq" id="WP_324267168.1">
    <property type="nucleotide sequence ID" value="NZ_JAWLNX010000014.1"/>
</dbReference>
<protein>
    <submittedName>
        <fullName evidence="9">AzlC family ABC transporter permease</fullName>
    </submittedName>
</protein>
<evidence type="ECO:0000256" key="5">
    <source>
        <dbReference type="ARBA" id="ARBA00022692"/>
    </source>
</evidence>
<sequence>MNTENRDAAGSFAAGMRLGVGPAAPTFVLGIVYGAAASGAGWGFGEPLVFSALAFSGSAQFTLLTALSTGSALAAVGAAVLINARYVVMSAVLNDSLRGGRLRRSVLAQALTDASFALAHHGGGRFDITRLVGASVPQWSAWVSGTAIGLVAAPPPVLLRTVGLDVAFPAFFLVLAVHELHRSRRAKAAAAGGAGIAAVLLPLTDPGIALLGATAAALIGALPGSDPEEESG</sequence>
<comment type="caution">
    <text evidence="9">The sequence shown here is derived from an EMBL/GenBank/DDBJ whole genome shotgun (WGS) entry which is preliminary data.</text>
</comment>
<evidence type="ECO:0000256" key="4">
    <source>
        <dbReference type="ARBA" id="ARBA00022475"/>
    </source>
</evidence>
<evidence type="ECO:0000313" key="9">
    <source>
        <dbReference type="EMBL" id="MEB3369682.1"/>
    </source>
</evidence>
<evidence type="ECO:0000256" key="7">
    <source>
        <dbReference type="ARBA" id="ARBA00023136"/>
    </source>
</evidence>
<evidence type="ECO:0000256" key="2">
    <source>
        <dbReference type="ARBA" id="ARBA00010735"/>
    </source>
</evidence>
<evidence type="ECO:0000256" key="6">
    <source>
        <dbReference type="ARBA" id="ARBA00022989"/>
    </source>
</evidence>
<evidence type="ECO:0000256" key="3">
    <source>
        <dbReference type="ARBA" id="ARBA00022448"/>
    </source>
</evidence>
<reference evidence="9 10" key="1">
    <citation type="submission" date="2023-10" db="EMBL/GenBank/DDBJ databases">
        <title>Saccharopolyspora sp. nov., isolated from mangrove soil.</title>
        <authorList>
            <person name="Lu Y."/>
            <person name="Liu W."/>
        </authorList>
    </citation>
    <scope>NUCLEOTIDE SEQUENCE [LARGE SCALE GENOMIC DNA]</scope>
    <source>
        <strain evidence="9 10">S2-29</strain>
    </source>
</reference>
<feature type="transmembrane region" description="Helical" evidence="8">
    <location>
        <begin position="157"/>
        <end position="177"/>
    </location>
</feature>
<dbReference type="InterPro" id="IPR011606">
    <property type="entry name" value="Brnchd-chn_aa_trnsp_permease"/>
</dbReference>
<keyword evidence="3" id="KW-0813">Transport</keyword>
<dbReference type="Pfam" id="PF03591">
    <property type="entry name" value="AzlC"/>
    <property type="match status" value="1"/>
</dbReference>
<keyword evidence="7 8" id="KW-0472">Membrane</keyword>
<dbReference type="Proteomes" id="UP001327093">
    <property type="component" value="Unassembled WGS sequence"/>
</dbReference>